<reference evidence="3" key="2">
    <citation type="submission" date="2022-01" db="EMBL/GenBank/DDBJ databases">
        <authorList>
            <person name="Yamashiro T."/>
            <person name="Shiraishi A."/>
            <person name="Satake H."/>
            <person name="Nakayama K."/>
        </authorList>
    </citation>
    <scope>NUCLEOTIDE SEQUENCE</scope>
</reference>
<protein>
    <recommendedName>
        <fullName evidence="2">Ty3 transposon capsid-like protein domain-containing protein</fullName>
    </recommendedName>
</protein>
<reference evidence="3" key="1">
    <citation type="journal article" date="2022" name="Int. J. Mol. Sci.">
        <title>Draft Genome of Tanacetum Coccineum: Genomic Comparison of Closely Related Tanacetum-Family Plants.</title>
        <authorList>
            <person name="Yamashiro T."/>
            <person name="Shiraishi A."/>
            <person name="Nakayama K."/>
            <person name="Satake H."/>
        </authorList>
    </citation>
    <scope>NUCLEOTIDE SEQUENCE</scope>
</reference>
<organism evidence="3 4">
    <name type="scientific">Tanacetum coccineum</name>
    <dbReference type="NCBI Taxonomy" id="301880"/>
    <lineage>
        <taxon>Eukaryota</taxon>
        <taxon>Viridiplantae</taxon>
        <taxon>Streptophyta</taxon>
        <taxon>Embryophyta</taxon>
        <taxon>Tracheophyta</taxon>
        <taxon>Spermatophyta</taxon>
        <taxon>Magnoliopsida</taxon>
        <taxon>eudicotyledons</taxon>
        <taxon>Gunneridae</taxon>
        <taxon>Pentapetalae</taxon>
        <taxon>asterids</taxon>
        <taxon>campanulids</taxon>
        <taxon>Asterales</taxon>
        <taxon>Asteraceae</taxon>
        <taxon>Asteroideae</taxon>
        <taxon>Anthemideae</taxon>
        <taxon>Anthemidinae</taxon>
        <taxon>Tanacetum</taxon>
    </lineage>
</organism>
<accession>A0ABQ4ZNT5</accession>
<comment type="caution">
    <text evidence="3">The sequence shown here is derived from an EMBL/GenBank/DDBJ whole genome shotgun (WGS) entry which is preliminary data.</text>
</comment>
<gene>
    <name evidence="3" type="ORF">Tco_0774511</name>
</gene>
<evidence type="ECO:0000259" key="2">
    <source>
        <dbReference type="Pfam" id="PF19259"/>
    </source>
</evidence>
<feature type="region of interest" description="Disordered" evidence="1">
    <location>
        <begin position="237"/>
        <end position="258"/>
    </location>
</feature>
<dbReference type="Pfam" id="PF19259">
    <property type="entry name" value="Ty3_capsid"/>
    <property type="match status" value="1"/>
</dbReference>
<evidence type="ECO:0000313" key="3">
    <source>
        <dbReference type="EMBL" id="GJS91875.1"/>
    </source>
</evidence>
<feature type="domain" description="Ty3 transposon capsid-like protein" evidence="2">
    <location>
        <begin position="77"/>
        <end position="201"/>
    </location>
</feature>
<evidence type="ECO:0000313" key="4">
    <source>
        <dbReference type="Proteomes" id="UP001151760"/>
    </source>
</evidence>
<name>A0ABQ4ZNT5_9ASTR</name>
<sequence>MAPPTRAIANSSTNEEIVTRQYFEAELAQLRQMITGLATQNNMRARQANQFSRLAKVEFSKFYGEDVLGWIFKCDQFFLIDNTPDEAKVKIVSVHLFDKALLWHRQLIKSKGENVTWTEYKEAITLRFGLVFDDLITALKNAKYDKSDQDIFDNLLCRVEVSEEHAISLYLGGLPTELEMVVRMVKPKTLSDAYCLTTLQEATLEAVKKKNRPFTRRFGANNVNGINSRQSLFLVPATNNDWKPKPNNPPRKQLTQKE</sequence>
<dbReference type="EMBL" id="BQNB010011539">
    <property type="protein sequence ID" value="GJS91875.1"/>
    <property type="molecule type" value="Genomic_DNA"/>
</dbReference>
<proteinExistence type="predicted"/>
<dbReference type="Proteomes" id="UP001151760">
    <property type="component" value="Unassembled WGS sequence"/>
</dbReference>
<keyword evidence="4" id="KW-1185">Reference proteome</keyword>
<dbReference type="InterPro" id="IPR045358">
    <property type="entry name" value="Ty3_capsid"/>
</dbReference>
<evidence type="ECO:0000256" key="1">
    <source>
        <dbReference type="SAM" id="MobiDB-lite"/>
    </source>
</evidence>